<dbReference type="RefSeq" id="WP_135586395.1">
    <property type="nucleotide sequence ID" value="NZ_RQGO01000010.1"/>
</dbReference>
<dbReference type="InterPro" id="IPR011448">
    <property type="entry name" value="DUF1554"/>
</dbReference>
<comment type="caution">
    <text evidence="2">The sequence shown here is derived from an EMBL/GenBank/DDBJ whole genome shotgun (WGS) entry which is preliminary data.</text>
</comment>
<dbReference type="SUPFAM" id="SSF56436">
    <property type="entry name" value="C-type lectin-like"/>
    <property type="match status" value="1"/>
</dbReference>
<dbReference type="InterPro" id="IPR016186">
    <property type="entry name" value="C-type_lectin-like/link_sf"/>
</dbReference>
<dbReference type="Gene3D" id="3.10.100.10">
    <property type="entry name" value="Mannose-Binding Protein A, subunit A"/>
    <property type="match status" value="1"/>
</dbReference>
<dbReference type="OrthoDB" id="345734at2"/>
<gene>
    <name evidence="2" type="ORF">EHQ69_15455</name>
</gene>
<dbReference type="Pfam" id="PF07588">
    <property type="entry name" value="DUF1554"/>
    <property type="match status" value="1"/>
</dbReference>
<feature type="domain" description="DUF1554" evidence="1">
    <location>
        <begin position="186"/>
        <end position="305"/>
    </location>
</feature>
<accession>A0A4Z1AB64</accession>
<evidence type="ECO:0000313" key="3">
    <source>
        <dbReference type="Proteomes" id="UP000298263"/>
    </source>
</evidence>
<dbReference type="Proteomes" id="UP000298263">
    <property type="component" value="Unassembled WGS sequence"/>
</dbReference>
<dbReference type="InterPro" id="IPR016187">
    <property type="entry name" value="CTDL_fold"/>
</dbReference>
<dbReference type="EMBL" id="RQGP01000027">
    <property type="protein sequence ID" value="TGL87513.1"/>
    <property type="molecule type" value="Genomic_DNA"/>
</dbReference>
<protein>
    <submittedName>
        <fullName evidence="2">DUF1554 domain-containing protein</fullName>
    </submittedName>
</protein>
<keyword evidence="3" id="KW-1185">Reference proteome</keyword>
<sequence length="333" mass="35873">MFRYLFIPFLGFVFYCSDRSFNNACDINSESYLESTIIFNLLSEGKNNCSTGTIAFFPTVIALSSKRGVVSEGGGSLQFGSPVPFSVSLKEKPEAQVDIELIVSNPDYGHVNPTTLSFSSNNWSTPQEIQITGVNDSLINGTRDFRVVLIPKSTDSKLDLNPAEIQMQVLDNEKKIFLSANPYRGGDFGGVSGADAICQSESKCPLGSSCKAMILNGTTRIASLTANVGDGQVDWVLKPNAYYYLADGTTLISNTGSTSLLQVPLVNVIGAVTFGAWFGSATGWVYGPNHCNGWTDNTAFYTGNALRTQNSDATFFGGNFSCSNQSNLLCVEQ</sequence>
<proteinExistence type="predicted"/>
<organism evidence="2 3">
    <name type="scientific">Leptospira congkakensis</name>
    <dbReference type="NCBI Taxonomy" id="2484932"/>
    <lineage>
        <taxon>Bacteria</taxon>
        <taxon>Pseudomonadati</taxon>
        <taxon>Spirochaetota</taxon>
        <taxon>Spirochaetia</taxon>
        <taxon>Leptospirales</taxon>
        <taxon>Leptospiraceae</taxon>
        <taxon>Leptospira</taxon>
    </lineage>
</organism>
<evidence type="ECO:0000313" key="2">
    <source>
        <dbReference type="EMBL" id="TGL87513.1"/>
    </source>
</evidence>
<name>A0A4Z1AB64_9LEPT</name>
<reference evidence="2" key="1">
    <citation type="journal article" date="2019" name="PLoS Negl. Trop. Dis.">
        <title>Revisiting the worldwide diversity of Leptospira species in the environment.</title>
        <authorList>
            <person name="Vincent A.T."/>
            <person name="Schiettekatte O."/>
            <person name="Bourhy P."/>
            <person name="Veyrier F.J."/>
            <person name="Picardeau M."/>
        </authorList>
    </citation>
    <scope>NUCLEOTIDE SEQUENCE [LARGE SCALE GENOMIC DNA]</scope>
    <source>
        <strain evidence="2">201702422</strain>
    </source>
</reference>
<evidence type="ECO:0000259" key="1">
    <source>
        <dbReference type="Pfam" id="PF07588"/>
    </source>
</evidence>
<dbReference type="AlphaFoldDB" id="A0A4Z1AB64"/>